<feature type="signal peptide" evidence="1">
    <location>
        <begin position="1"/>
        <end position="21"/>
    </location>
</feature>
<organism evidence="2 3">
    <name type="scientific">Aquimonas voraii</name>
    <dbReference type="NCBI Taxonomy" id="265719"/>
    <lineage>
        <taxon>Bacteria</taxon>
        <taxon>Pseudomonadati</taxon>
        <taxon>Pseudomonadota</taxon>
        <taxon>Gammaproteobacteria</taxon>
        <taxon>Lysobacterales</taxon>
        <taxon>Lysobacteraceae</taxon>
        <taxon>Aquimonas</taxon>
    </lineage>
</organism>
<dbReference type="RefSeq" id="WP_091245295.1">
    <property type="nucleotide sequence ID" value="NZ_FNAG01000015.1"/>
</dbReference>
<dbReference type="AlphaFoldDB" id="A0A1G6ZPU8"/>
<name>A0A1G6ZPU8_9GAMM</name>
<feature type="chain" id="PRO_5011494868" evidence="1">
    <location>
        <begin position="22"/>
        <end position="330"/>
    </location>
</feature>
<keyword evidence="3" id="KW-1185">Reference proteome</keyword>
<sequence length="330" mass="35511">MLRKNVALALSTLLLANTAAALDFARIDHERLEAQTRALVEIQALTERPGFAVAPSKEFTGGCVTEPFPVQPTGPKWTVRASDVAGAQMEITAWRRPCGTAGDAQLFITVSPVSGTPFAPCRVTMVQNNVQYSSLLRTNLPSNIATTALCGNLFTPTTAYVISTGLSPAFDDDQASTLFFDLAAIPTPVRLDIPAYNAADYGAPPPALSTVRRQMAGAWNTEGMGNQGFYFDIDESARILAVAWFTGTPDGRARDWYSALGTFTGPRVQLTVYRTEDVAFARQTTVNTQPFGTMTMDFAACDRATVSWSLNDGRSGSLPIRKVLPVIPAC</sequence>
<evidence type="ECO:0000256" key="1">
    <source>
        <dbReference type="SAM" id="SignalP"/>
    </source>
</evidence>
<gene>
    <name evidence="2" type="ORF">SAMN04488509_11529</name>
</gene>
<reference evidence="2 3" key="1">
    <citation type="submission" date="2016-10" db="EMBL/GenBank/DDBJ databases">
        <authorList>
            <person name="de Groot N.N."/>
        </authorList>
    </citation>
    <scope>NUCLEOTIDE SEQUENCE [LARGE SCALE GENOMIC DNA]</scope>
    <source>
        <strain evidence="2 3">DSM 16957</strain>
    </source>
</reference>
<accession>A0A1G6ZPU8</accession>
<dbReference type="STRING" id="265719.SAMN04488509_11529"/>
<evidence type="ECO:0000313" key="3">
    <source>
        <dbReference type="Proteomes" id="UP000199603"/>
    </source>
</evidence>
<evidence type="ECO:0000313" key="2">
    <source>
        <dbReference type="EMBL" id="SDE04708.1"/>
    </source>
</evidence>
<protein>
    <submittedName>
        <fullName evidence="2">Uncharacterized protein</fullName>
    </submittedName>
</protein>
<proteinExistence type="predicted"/>
<keyword evidence="1" id="KW-0732">Signal</keyword>
<dbReference type="EMBL" id="FNAG01000015">
    <property type="protein sequence ID" value="SDE04708.1"/>
    <property type="molecule type" value="Genomic_DNA"/>
</dbReference>
<dbReference type="Proteomes" id="UP000199603">
    <property type="component" value="Unassembled WGS sequence"/>
</dbReference>